<comment type="caution">
    <text evidence="1">The sequence shown here is derived from an EMBL/GenBank/DDBJ whole genome shotgun (WGS) entry which is preliminary data.</text>
</comment>
<dbReference type="AlphaFoldDB" id="A0A812PHM6"/>
<dbReference type="OrthoDB" id="10054312at2759"/>
<evidence type="ECO:0000313" key="2">
    <source>
        <dbReference type="Proteomes" id="UP000649617"/>
    </source>
</evidence>
<protein>
    <submittedName>
        <fullName evidence="1">Uncharacterized protein</fullName>
    </submittedName>
</protein>
<reference evidence="1" key="1">
    <citation type="submission" date="2021-02" db="EMBL/GenBank/DDBJ databases">
        <authorList>
            <person name="Dougan E. K."/>
            <person name="Rhodes N."/>
            <person name="Thang M."/>
            <person name="Chan C."/>
        </authorList>
    </citation>
    <scope>NUCLEOTIDE SEQUENCE</scope>
</reference>
<sequence length="146" mass="15793">MGHVGWNAPDFSTPPTFKKYSDTAPEYRRLAPGTNIEGECMGKDCPAFGKLVWCNLGENQNGEDILMMPGRCPLCKGGVKNGGRTLGFSKCSYEIEAFYDNGSGIAVKLVGDGLSGKASESDGFKTWLPEGKLLNYRKLTVTTTLL</sequence>
<keyword evidence="2" id="KW-1185">Reference proteome</keyword>
<organism evidence="1 2">
    <name type="scientific">Symbiodinium pilosum</name>
    <name type="common">Dinoflagellate</name>
    <dbReference type="NCBI Taxonomy" id="2952"/>
    <lineage>
        <taxon>Eukaryota</taxon>
        <taxon>Sar</taxon>
        <taxon>Alveolata</taxon>
        <taxon>Dinophyceae</taxon>
        <taxon>Suessiales</taxon>
        <taxon>Symbiodiniaceae</taxon>
        <taxon>Symbiodinium</taxon>
    </lineage>
</organism>
<dbReference type="Proteomes" id="UP000649617">
    <property type="component" value="Unassembled WGS sequence"/>
</dbReference>
<evidence type="ECO:0000313" key="1">
    <source>
        <dbReference type="EMBL" id="CAE7351492.1"/>
    </source>
</evidence>
<proteinExistence type="predicted"/>
<gene>
    <name evidence="1" type="ORF">SPIL2461_LOCUS8346</name>
</gene>
<accession>A0A812PHM6</accession>
<name>A0A812PHM6_SYMPI</name>
<dbReference type="EMBL" id="CAJNIZ010013594">
    <property type="protein sequence ID" value="CAE7351492.1"/>
    <property type="molecule type" value="Genomic_DNA"/>
</dbReference>